<protein>
    <recommendedName>
        <fullName evidence="2">Reverse transcriptase Ty1/copia-type domain-containing protein</fullName>
    </recommendedName>
</protein>
<dbReference type="EMBL" id="AVOT02038650">
    <property type="protein sequence ID" value="MBW0533567.1"/>
    <property type="molecule type" value="Genomic_DNA"/>
</dbReference>
<evidence type="ECO:0000256" key="1">
    <source>
        <dbReference type="SAM" id="MobiDB-lite"/>
    </source>
</evidence>
<accession>A0A9Q3FAZ0</accession>
<dbReference type="OrthoDB" id="3059190at2759"/>
<name>A0A9Q3FAZ0_9BASI</name>
<evidence type="ECO:0000313" key="3">
    <source>
        <dbReference type="EMBL" id="MBW0533567.1"/>
    </source>
</evidence>
<feature type="domain" description="Reverse transcriptase Ty1/copia-type" evidence="2">
    <location>
        <begin position="139"/>
        <end position="209"/>
    </location>
</feature>
<evidence type="ECO:0000259" key="2">
    <source>
        <dbReference type="Pfam" id="PF07727"/>
    </source>
</evidence>
<proteinExistence type="predicted"/>
<gene>
    <name evidence="3" type="ORF">O181_073282</name>
</gene>
<organism evidence="3 4">
    <name type="scientific">Austropuccinia psidii MF-1</name>
    <dbReference type="NCBI Taxonomy" id="1389203"/>
    <lineage>
        <taxon>Eukaryota</taxon>
        <taxon>Fungi</taxon>
        <taxon>Dikarya</taxon>
        <taxon>Basidiomycota</taxon>
        <taxon>Pucciniomycotina</taxon>
        <taxon>Pucciniomycetes</taxon>
        <taxon>Pucciniales</taxon>
        <taxon>Sphaerophragmiaceae</taxon>
        <taxon>Austropuccinia</taxon>
    </lineage>
</organism>
<dbReference type="Pfam" id="PF07727">
    <property type="entry name" value="RVT_2"/>
    <property type="match status" value="1"/>
</dbReference>
<reference evidence="3" key="1">
    <citation type="submission" date="2021-03" db="EMBL/GenBank/DDBJ databases">
        <title>Draft genome sequence of rust myrtle Austropuccinia psidii MF-1, a brazilian biotype.</title>
        <authorList>
            <person name="Quecine M.C."/>
            <person name="Pachon D.M.R."/>
            <person name="Bonatelli M.L."/>
            <person name="Correr F.H."/>
            <person name="Franceschini L.M."/>
            <person name="Leite T.F."/>
            <person name="Margarido G.R.A."/>
            <person name="Almeida C.A."/>
            <person name="Ferrarezi J.A."/>
            <person name="Labate C.A."/>
        </authorList>
    </citation>
    <scope>NUCLEOTIDE SEQUENCE</scope>
    <source>
        <strain evidence="3">MF-1</strain>
    </source>
</reference>
<evidence type="ECO:0000313" key="4">
    <source>
        <dbReference type="Proteomes" id="UP000765509"/>
    </source>
</evidence>
<dbReference type="Proteomes" id="UP000765509">
    <property type="component" value="Unassembled WGS sequence"/>
</dbReference>
<dbReference type="AlphaFoldDB" id="A0A9Q3FAZ0"/>
<comment type="caution">
    <text evidence="3">The sequence shown here is derived from an EMBL/GenBank/DDBJ whole genome shotgun (WGS) entry which is preliminary data.</text>
</comment>
<dbReference type="InterPro" id="IPR013103">
    <property type="entry name" value="RVT_2"/>
</dbReference>
<keyword evidence="4" id="KW-1185">Reference proteome</keyword>
<sequence>MLKSHKESNIPFLTLSWDNSEEDEYFDHQEDMTEEQTYPERSSILNEEDESSNDNENSSLESFLPPSFRRIKFIGPQHPTLINSDITKENILPYSRRPAALLTETDPLTYNKAIKSNNCEYWRKAIKKEPQNMIDLNFWEDIAVENSYKLIGTTWVFKTKRDGLNINVEHKAPLCDQGFSQMQGKDYLKTFAPSGWLNSLRTLISMLAQTI</sequence>
<feature type="region of interest" description="Disordered" evidence="1">
    <location>
        <begin position="21"/>
        <end position="60"/>
    </location>
</feature>